<sequence length="139" mass="16233">MFAVRLRLEHANQLIQVIARHGRRFFFDDTTNTTARLELDQRGKVWFHDHYSKARVYTHPATFGNGWHGFTHGGTMRSLVEAMRDYIQHGRQIPVFWLGFQRQSDKSNIWGYEDEAMSAVRMEGSALPIIHGKPEEVFD</sequence>
<dbReference type="EMBL" id="MN894887">
    <property type="protein sequence ID" value="QNI17828.1"/>
    <property type="molecule type" value="Genomic_DNA"/>
</dbReference>
<keyword evidence="1" id="KW-0614">Plasmid</keyword>
<evidence type="ECO:0000313" key="1">
    <source>
        <dbReference type="EMBL" id="QNI17828.1"/>
    </source>
</evidence>
<accession>A0A7S6G5Y8</accession>
<dbReference type="RefSeq" id="WP_202035085.1">
    <property type="nucleotide sequence ID" value="NZ_CP081348.1"/>
</dbReference>
<proteinExistence type="predicted"/>
<dbReference type="AlphaFoldDB" id="A0A7S6G5Y8"/>
<protein>
    <submittedName>
        <fullName evidence="1">Uncharacterized protein</fullName>
    </submittedName>
</protein>
<reference evidence="1" key="1">
    <citation type="submission" date="2019-12" db="EMBL/GenBank/DDBJ databases">
        <title>Compelete sequence of pSE5416-KPC.</title>
        <authorList>
            <person name="Zhou D."/>
        </authorList>
    </citation>
    <scope>NUCLEOTIDE SEQUENCE</scope>
    <source>
        <strain evidence="1">SE5416</strain>
        <plasmid evidence="1">pSE5416-KPC</plasmid>
    </source>
</reference>
<name>A0A7S6G5Y8_PSEAI</name>
<geneLocation type="plasmid" evidence="1">
    <name>pSE5416-KPC</name>
</geneLocation>
<organism evidence="1">
    <name type="scientific">Pseudomonas aeruginosa</name>
    <dbReference type="NCBI Taxonomy" id="287"/>
    <lineage>
        <taxon>Bacteria</taxon>
        <taxon>Pseudomonadati</taxon>
        <taxon>Pseudomonadota</taxon>
        <taxon>Gammaproteobacteria</taxon>
        <taxon>Pseudomonadales</taxon>
        <taxon>Pseudomonadaceae</taxon>
        <taxon>Pseudomonas</taxon>
    </lineage>
</organism>